<feature type="transmembrane region" description="Helical" evidence="2">
    <location>
        <begin position="59"/>
        <end position="80"/>
    </location>
</feature>
<feature type="transmembrane region" description="Helical" evidence="2">
    <location>
        <begin position="6"/>
        <end position="26"/>
    </location>
</feature>
<keyword evidence="2" id="KW-1133">Transmembrane helix</keyword>
<name>A0A2H9TMK9_9FUNG</name>
<reference evidence="3 4" key="1">
    <citation type="submission" date="2016-10" db="EMBL/GenBank/DDBJ databases">
        <title>The genome of Paramicrosporidium saccamoebae is the missing link in understanding Cryptomycota and Microsporidia evolution.</title>
        <authorList>
            <person name="Quandt C.A."/>
            <person name="Beaudet D."/>
            <person name="Corsaro D."/>
            <person name="Michel R."/>
            <person name="Corradi N."/>
            <person name="James T."/>
        </authorList>
    </citation>
    <scope>NUCLEOTIDE SEQUENCE [LARGE SCALE GENOMIC DNA]</scope>
    <source>
        <strain evidence="3 4">KSL3</strain>
    </source>
</reference>
<keyword evidence="2" id="KW-0472">Membrane</keyword>
<dbReference type="EMBL" id="MTSL01000092">
    <property type="protein sequence ID" value="PJF18974.1"/>
    <property type="molecule type" value="Genomic_DNA"/>
</dbReference>
<feature type="transmembrane region" description="Helical" evidence="2">
    <location>
        <begin position="33"/>
        <end position="53"/>
    </location>
</feature>
<evidence type="ECO:0000313" key="3">
    <source>
        <dbReference type="EMBL" id="PJF18974.1"/>
    </source>
</evidence>
<sequence>MNVIAIVFALICACATGLGALIAGVVSVQERGGWLSILGFMSCLVVLFCGPVAATDGALWSFGIGAALVLVALGALWGCLTCKHRQQTQLDGMLKEMHPEGSWDAAIAIKNYRGIDESLIQDFKRECLHGLKLNNVGSFGKKAALLLFVEPTQAADYRRWFVECAIVLKQCSGTSEAEILAAVEYIWSHDVLSPELKRDLTLLALGRVGREVGQELCRAIIAVHAADPWVEAHLPKPPKKDDSPSNLEDKISESLESSPPSPVPEQSSGPRLERWYLKGDHAECRLCGFRPANKGKALQKAEEALWHINSRARKCETCRYRTMGRGLTHSDCLLSLHAETGGKDARRVSNKSSRHKDIED</sequence>
<organism evidence="3 4">
    <name type="scientific">Paramicrosporidium saccamoebae</name>
    <dbReference type="NCBI Taxonomy" id="1246581"/>
    <lineage>
        <taxon>Eukaryota</taxon>
        <taxon>Fungi</taxon>
        <taxon>Fungi incertae sedis</taxon>
        <taxon>Cryptomycota</taxon>
        <taxon>Cryptomycota incertae sedis</taxon>
        <taxon>Paramicrosporidium</taxon>
    </lineage>
</organism>
<accession>A0A2H9TMK9</accession>
<feature type="region of interest" description="Disordered" evidence="1">
    <location>
        <begin position="233"/>
        <end position="270"/>
    </location>
</feature>
<dbReference type="Proteomes" id="UP000240830">
    <property type="component" value="Unassembled WGS sequence"/>
</dbReference>
<evidence type="ECO:0000313" key="4">
    <source>
        <dbReference type="Proteomes" id="UP000240830"/>
    </source>
</evidence>
<dbReference type="AlphaFoldDB" id="A0A2H9TMK9"/>
<keyword evidence="4" id="KW-1185">Reference proteome</keyword>
<evidence type="ECO:0000256" key="2">
    <source>
        <dbReference type="SAM" id="Phobius"/>
    </source>
</evidence>
<protein>
    <submittedName>
        <fullName evidence="3">Uncharacterized protein</fullName>
    </submittedName>
</protein>
<feature type="compositionally biased region" description="Basic and acidic residues" evidence="1">
    <location>
        <begin position="238"/>
        <end position="253"/>
    </location>
</feature>
<feature type="compositionally biased region" description="Low complexity" evidence="1">
    <location>
        <begin position="254"/>
        <end position="270"/>
    </location>
</feature>
<comment type="caution">
    <text evidence="3">The sequence shown here is derived from an EMBL/GenBank/DDBJ whole genome shotgun (WGS) entry which is preliminary data.</text>
</comment>
<keyword evidence="2" id="KW-0812">Transmembrane</keyword>
<gene>
    <name evidence="3" type="ORF">PSACC_01209</name>
</gene>
<evidence type="ECO:0000256" key="1">
    <source>
        <dbReference type="SAM" id="MobiDB-lite"/>
    </source>
</evidence>
<proteinExistence type="predicted"/>